<evidence type="ECO:0000256" key="4">
    <source>
        <dbReference type="ARBA" id="ARBA00022801"/>
    </source>
</evidence>
<keyword evidence="6 10" id="KW-0482">Metalloprotease</keyword>
<comment type="cofactor">
    <cofactor evidence="10 11">
        <name>Zn(2+)</name>
        <dbReference type="ChEBI" id="CHEBI:29105"/>
    </cofactor>
    <text evidence="10 11">Binds 1 zinc ion per subunit.</text>
</comment>
<comment type="caution">
    <text evidence="10">Lacks conserved residue(s) required for the propagation of feature annotation.</text>
</comment>
<dbReference type="EC" id="3.4.24.-" evidence="11"/>
<keyword evidence="3 11" id="KW-0732">Signal</keyword>
<dbReference type="Pfam" id="PF01400">
    <property type="entry name" value="Astacin"/>
    <property type="match status" value="1"/>
</dbReference>
<keyword evidence="8" id="KW-1015">Disulfide bond</keyword>
<evidence type="ECO:0000256" key="11">
    <source>
        <dbReference type="RuleBase" id="RU361183"/>
    </source>
</evidence>
<dbReference type="EMBL" id="UFQS01002770">
    <property type="protein sequence ID" value="SSX14644.1"/>
    <property type="molecule type" value="Genomic_DNA"/>
</dbReference>
<protein>
    <recommendedName>
        <fullName evidence="11">Metalloendopeptidase</fullName>
        <ecNumber evidence="11">3.4.24.-</ecNumber>
    </recommendedName>
</protein>
<evidence type="ECO:0000256" key="9">
    <source>
        <dbReference type="ARBA" id="ARBA00023180"/>
    </source>
</evidence>
<feature type="binding site" evidence="10">
    <location>
        <position position="184"/>
    </location>
    <ligand>
        <name>Zn(2+)</name>
        <dbReference type="ChEBI" id="CHEBI:29105"/>
        <note>catalytic</note>
    </ligand>
</feature>
<evidence type="ECO:0000256" key="1">
    <source>
        <dbReference type="ARBA" id="ARBA00022670"/>
    </source>
</evidence>
<feature type="domain" description="Peptidase M12A" evidence="12">
    <location>
        <begin position="90"/>
        <end position="288"/>
    </location>
</feature>
<dbReference type="GO" id="GO:0006508">
    <property type="term" value="P:proteolysis"/>
    <property type="evidence" value="ECO:0007669"/>
    <property type="project" value="UniProtKB-KW"/>
</dbReference>
<evidence type="ECO:0000256" key="7">
    <source>
        <dbReference type="ARBA" id="ARBA00023145"/>
    </source>
</evidence>
<evidence type="ECO:0000256" key="3">
    <source>
        <dbReference type="ARBA" id="ARBA00022729"/>
    </source>
</evidence>
<evidence type="ECO:0000313" key="13">
    <source>
        <dbReference type="EMBL" id="SSX14644.1"/>
    </source>
</evidence>
<dbReference type="InterPro" id="IPR034035">
    <property type="entry name" value="Astacin-like_dom"/>
</dbReference>
<gene>
    <name evidence="13" type="primary">CSON007283</name>
</gene>
<evidence type="ECO:0000259" key="12">
    <source>
        <dbReference type="PROSITE" id="PS51864"/>
    </source>
</evidence>
<dbReference type="PROSITE" id="PS51864">
    <property type="entry name" value="ASTACIN"/>
    <property type="match status" value="1"/>
</dbReference>
<dbReference type="InterPro" id="IPR001506">
    <property type="entry name" value="Peptidase_M12A"/>
</dbReference>
<feature type="signal peptide" evidence="11">
    <location>
        <begin position="1"/>
        <end position="20"/>
    </location>
</feature>
<accession>A0A336LB77</accession>
<reference evidence="14" key="2">
    <citation type="submission" date="2018-07" db="EMBL/GenBank/DDBJ databases">
        <authorList>
            <person name="Quirk P.G."/>
            <person name="Krulwich T.A."/>
        </authorList>
    </citation>
    <scope>NUCLEOTIDE SEQUENCE</scope>
</reference>
<dbReference type="EMBL" id="UFQT01002770">
    <property type="protein sequence ID" value="SSX34041.1"/>
    <property type="molecule type" value="Genomic_DNA"/>
</dbReference>
<feature type="binding site" evidence="10">
    <location>
        <position position="194"/>
    </location>
    <ligand>
        <name>Zn(2+)</name>
        <dbReference type="ChEBI" id="CHEBI:29105"/>
        <note>catalytic</note>
    </ligand>
</feature>
<evidence type="ECO:0000256" key="5">
    <source>
        <dbReference type="ARBA" id="ARBA00022833"/>
    </source>
</evidence>
<evidence type="ECO:0000256" key="8">
    <source>
        <dbReference type="ARBA" id="ARBA00023157"/>
    </source>
</evidence>
<keyword evidence="9" id="KW-0325">Glycoprotein</keyword>
<dbReference type="Gene3D" id="3.40.390.10">
    <property type="entry name" value="Collagenase (Catalytic Domain)"/>
    <property type="match status" value="1"/>
</dbReference>
<name>A0A336LB77_CULSO</name>
<dbReference type="SUPFAM" id="SSF55486">
    <property type="entry name" value="Metalloproteases ('zincins'), catalytic domain"/>
    <property type="match status" value="1"/>
</dbReference>
<sequence length="315" mass="36355">MSKITILLIFHLAFGNFVTSKNIFSQIYESLMPQNKKINPDKIGPKPYWDEIESREAGAEVDNWDPSKETNVWEHSGLYEGDIFLELGRNGLLNKTARWPKGIVPYRIEEEDFTESEILTIRQAINEYHNKTCLKLRPLKKSDVNWIEIVGSKSGCWSSVGMQGDGQLLNLQTPNCVRFGVVLHELMHAVGFYHQQSASNRDNFVKIHWENIKDGREHNFNKYNETAITDFGIEYDYKSVMHYSGKAFSKNQKPTIEALKGNVTLGQRNGFTESDIKKLNVMYEEECKKRAAEPEEDKIDWGSLLSPWKKKDIQN</sequence>
<dbReference type="CDD" id="cd04280">
    <property type="entry name" value="ZnMc_astacin_like"/>
    <property type="match status" value="1"/>
</dbReference>
<dbReference type="InterPro" id="IPR006026">
    <property type="entry name" value="Peptidase_Metallo"/>
</dbReference>
<keyword evidence="4 10" id="KW-0378">Hydrolase</keyword>
<dbReference type="VEuPathDB" id="VectorBase:CSON007283"/>
<evidence type="ECO:0000256" key="2">
    <source>
        <dbReference type="ARBA" id="ARBA00022723"/>
    </source>
</evidence>
<keyword evidence="2 10" id="KW-0479">Metal-binding</keyword>
<evidence type="ECO:0000256" key="10">
    <source>
        <dbReference type="PROSITE-ProRule" id="PRU01211"/>
    </source>
</evidence>
<proteinExistence type="predicted"/>
<feature type="chain" id="PRO_5033858191" description="Metalloendopeptidase" evidence="11">
    <location>
        <begin position="21"/>
        <end position="315"/>
    </location>
</feature>
<dbReference type="GO" id="GO:0004222">
    <property type="term" value="F:metalloendopeptidase activity"/>
    <property type="evidence" value="ECO:0007669"/>
    <property type="project" value="UniProtKB-UniRule"/>
</dbReference>
<organism evidence="13">
    <name type="scientific">Culicoides sonorensis</name>
    <name type="common">Biting midge</name>
    <dbReference type="NCBI Taxonomy" id="179676"/>
    <lineage>
        <taxon>Eukaryota</taxon>
        <taxon>Metazoa</taxon>
        <taxon>Ecdysozoa</taxon>
        <taxon>Arthropoda</taxon>
        <taxon>Hexapoda</taxon>
        <taxon>Insecta</taxon>
        <taxon>Pterygota</taxon>
        <taxon>Neoptera</taxon>
        <taxon>Endopterygota</taxon>
        <taxon>Diptera</taxon>
        <taxon>Nematocera</taxon>
        <taxon>Chironomoidea</taxon>
        <taxon>Ceratopogonidae</taxon>
        <taxon>Ceratopogoninae</taxon>
        <taxon>Culicoides</taxon>
        <taxon>Monoculicoides</taxon>
    </lineage>
</organism>
<evidence type="ECO:0000256" key="6">
    <source>
        <dbReference type="ARBA" id="ARBA00023049"/>
    </source>
</evidence>
<evidence type="ECO:0000313" key="14">
    <source>
        <dbReference type="EMBL" id="SSX34041.1"/>
    </source>
</evidence>
<dbReference type="FunFam" id="3.40.390.10:FF:000015">
    <property type="entry name" value="Meprin A subunit"/>
    <property type="match status" value="1"/>
</dbReference>
<dbReference type="InterPro" id="IPR024079">
    <property type="entry name" value="MetalloPept_cat_dom_sf"/>
</dbReference>
<dbReference type="PANTHER" id="PTHR10127">
    <property type="entry name" value="DISCOIDIN, CUB, EGF, LAMININ , AND ZINC METALLOPROTEASE DOMAIN CONTAINING"/>
    <property type="match status" value="1"/>
</dbReference>
<feature type="active site" evidence="10">
    <location>
        <position position="185"/>
    </location>
</feature>
<reference evidence="13" key="1">
    <citation type="submission" date="2018-04" db="EMBL/GenBank/DDBJ databases">
        <authorList>
            <person name="Go L.Y."/>
            <person name="Mitchell J.A."/>
        </authorList>
    </citation>
    <scope>NUCLEOTIDE SEQUENCE</scope>
    <source>
        <tissue evidence="13">Whole organism</tissue>
    </source>
</reference>
<dbReference type="PRINTS" id="PR00480">
    <property type="entry name" value="ASTACIN"/>
</dbReference>
<keyword evidence="5 10" id="KW-0862">Zinc</keyword>
<dbReference type="AlphaFoldDB" id="A0A336LB77"/>
<dbReference type="GO" id="GO:0008270">
    <property type="term" value="F:zinc ion binding"/>
    <property type="evidence" value="ECO:0007669"/>
    <property type="project" value="UniProtKB-UniRule"/>
</dbReference>
<dbReference type="PANTHER" id="PTHR10127:SF780">
    <property type="entry name" value="METALLOENDOPEPTIDASE"/>
    <property type="match status" value="1"/>
</dbReference>
<feature type="binding site" evidence="10">
    <location>
        <position position="188"/>
    </location>
    <ligand>
        <name>Zn(2+)</name>
        <dbReference type="ChEBI" id="CHEBI:29105"/>
        <note>catalytic</note>
    </ligand>
</feature>
<keyword evidence="7" id="KW-0865">Zymogen</keyword>
<keyword evidence="1 10" id="KW-0645">Protease</keyword>
<dbReference type="SMART" id="SM00235">
    <property type="entry name" value="ZnMc"/>
    <property type="match status" value="1"/>
</dbReference>
<dbReference type="OMA" id="EISIGWI"/>